<evidence type="ECO:0000313" key="2">
    <source>
        <dbReference type="EMBL" id="MPN24501.1"/>
    </source>
</evidence>
<comment type="caution">
    <text evidence="2">The sequence shown here is derived from an EMBL/GenBank/DDBJ whole genome shotgun (WGS) entry which is preliminary data.</text>
</comment>
<accession>A0A645GC63</accession>
<name>A0A645GC63_9ZZZZ</name>
<keyword evidence="1" id="KW-1133">Transmembrane helix</keyword>
<feature type="transmembrane region" description="Helical" evidence="1">
    <location>
        <begin position="40"/>
        <end position="63"/>
    </location>
</feature>
<dbReference type="AlphaFoldDB" id="A0A645GC63"/>
<keyword evidence="1" id="KW-0472">Membrane</keyword>
<protein>
    <submittedName>
        <fullName evidence="2">Uncharacterized protein</fullName>
    </submittedName>
</protein>
<evidence type="ECO:0000256" key="1">
    <source>
        <dbReference type="SAM" id="Phobius"/>
    </source>
</evidence>
<feature type="transmembrane region" description="Helical" evidence="1">
    <location>
        <begin position="70"/>
        <end position="87"/>
    </location>
</feature>
<proteinExistence type="predicted"/>
<dbReference type="EMBL" id="VSSQ01073370">
    <property type="protein sequence ID" value="MPN24501.1"/>
    <property type="molecule type" value="Genomic_DNA"/>
</dbReference>
<sequence>MCRILNKDDYPANDPVRKMPRPHFPAVMLGFVHPNDFEDLVIVFIGFSFQCVRIDFLSIFGHIRVKRVEIFANYFLIVFMEFILPSLA</sequence>
<gene>
    <name evidence="2" type="ORF">SDC9_171900</name>
</gene>
<organism evidence="2">
    <name type="scientific">bioreactor metagenome</name>
    <dbReference type="NCBI Taxonomy" id="1076179"/>
    <lineage>
        <taxon>unclassified sequences</taxon>
        <taxon>metagenomes</taxon>
        <taxon>ecological metagenomes</taxon>
    </lineage>
</organism>
<keyword evidence="1" id="KW-0812">Transmembrane</keyword>
<reference evidence="2" key="1">
    <citation type="submission" date="2019-08" db="EMBL/GenBank/DDBJ databases">
        <authorList>
            <person name="Kucharzyk K."/>
            <person name="Murdoch R.W."/>
            <person name="Higgins S."/>
            <person name="Loffler F."/>
        </authorList>
    </citation>
    <scope>NUCLEOTIDE SEQUENCE</scope>
</reference>